<accession>A0A8D9AT31</accession>
<feature type="signal peptide" evidence="1">
    <location>
        <begin position="1"/>
        <end position="28"/>
    </location>
</feature>
<dbReference type="EMBL" id="HBUF01583049">
    <property type="protein sequence ID" value="CAG6770851.1"/>
    <property type="molecule type" value="Transcribed_RNA"/>
</dbReference>
<protein>
    <submittedName>
        <fullName evidence="2">Uncharacterized protein</fullName>
    </submittedName>
</protein>
<sequence length="225" mass="25965">MLNRVENLNCFIVISLVTLISIIGSVSSEDVTDINEIVTEDPQQAENELYNQSSLYLREMEDLFKNESKVVFKEHIENFRLEMENEIHDIESFIIKEYDTMINAINRTGDSTRDLGNDTKSGVIEKLVTARDHAIQSYKGIRDRLHNVVDNIENNIENHQFGKRVFDYVKRAFHKVAVLVRIAKKDPVLSGEVPADQDEQQKEQQQILQQMPIVNYFPQLSNVGL</sequence>
<feature type="chain" id="PRO_5034945533" evidence="1">
    <location>
        <begin position="29"/>
        <end position="225"/>
    </location>
</feature>
<name>A0A8D9AT31_9HEMI</name>
<dbReference type="AlphaFoldDB" id="A0A8D9AT31"/>
<organism evidence="2">
    <name type="scientific">Cacopsylla melanoneura</name>
    <dbReference type="NCBI Taxonomy" id="428564"/>
    <lineage>
        <taxon>Eukaryota</taxon>
        <taxon>Metazoa</taxon>
        <taxon>Ecdysozoa</taxon>
        <taxon>Arthropoda</taxon>
        <taxon>Hexapoda</taxon>
        <taxon>Insecta</taxon>
        <taxon>Pterygota</taxon>
        <taxon>Neoptera</taxon>
        <taxon>Paraneoptera</taxon>
        <taxon>Hemiptera</taxon>
        <taxon>Sternorrhyncha</taxon>
        <taxon>Psylloidea</taxon>
        <taxon>Psyllidae</taxon>
        <taxon>Psyllinae</taxon>
        <taxon>Cacopsylla</taxon>
    </lineage>
</organism>
<keyword evidence="1" id="KW-0732">Signal</keyword>
<reference evidence="2" key="1">
    <citation type="submission" date="2021-05" db="EMBL/GenBank/DDBJ databases">
        <authorList>
            <person name="Alioto T."/>
            <person name="Alioto T."/>
            <person name="Gomez Garrido J."/>
        </authorList>
    </citation>
    <scope>NUCLEOTIDE SEQUENCE</scope>
</reference>
<proteinExistence type="predicted"/>
<evidence type="ECO:0000256" key="1">
    <source>
        <dbReference type="SAM" id="SignalP"/>
    </source>
</evidence>
<evidence type="ECO:0000313" key="2">
    <source>
        <dbReference type="EMBL" id="CAG6770851.1"/>
    </source>
</evidence>